<dbReference type="AlphaFoldDB" id="A0A9D4LIN7"/>
<proteinExistence type="predicted"/>
<evidence type="ECO:0000313" key="2">
    <source>
        <dbReference type="Proteomes" id="UP000828390"/>
    </source>
</evidence>
<keyword evidence="2" id="KW-1185">Reference proteome</keyword>
<accession>A0A9D4LIN7</accession>
<protein>
    <submittedName>
        <fullName evidence="1">Uncharacterized protein</fullName>
    </submittedName>
</protein>
<reference evidence="1" key="1">
    <citation type="journal article" date="2019" name="bioRxiv">
        <title>The Genome of the Zebra Mussel, Dreissena polymorpha: A Resource for Invasive Species Research.</title>
        <authorList>
            <person name="McCartney M.A."/>
            <person name="Auch B."/>
            <person name="Kono T."/>
            <person name="Mallez S."/>
            <person name="Zhang Y."/>
            <person name="Obille A."/>
            <person name="Becker A."/>
            <person name="Abrahante J.E."/>
            <person name="Garbe J."/>
            <person name="Badalamenti J.P."/>
            <person name="Herman A."/>
            <person name="Mangelson H."/>
            <person name="Liachko I."/>
            <person name="Sullivan S."/>
            <person name="Sone E.D."/>
            <person name="Koren S."/>
            <person name="Silverstein K.A.T."/>
            <person name="Beckman K.B."/>
            <person name="Gohl D.M."/>
        </authorList>
    </citation>
    <scope>NUCLEOTIDE SEQUENCE</scope>
    <source>
        <strain evidence="1">Duluth1</strain>
        <tissue evidence="1">Whole animal</tissue>
    </source>
</reference>
<comment type="caution">
    <text evidence="1">The sequence shown here is derived from an EMBL/GenBank/DDBJ whole genome shotgun (WGS) entry which is preliminary data.</text>
</comment>
<gene>
    <name evidence="1" type="ORF">DPMN_101032</name>
</gene>
<reference evidence="1" key="2">
    <citation type="submission" date="2020-11" db="EMBL/GenBank/DDBJ databases">
        <authorList>
            <person name="McCartney M.A."/>
            <person name="Auch B."/>
            <person name="Kono T."/>
            <person name="Mallez S."/>
            <person name="Becker A."/>
            <person name="Gohl D.M."/>
            <person name="Silverstein K.A.T."/>
            <person name="Koren S."/>
            <person name="Bechman K.B."/>
            <person name="Herman A."/>
            <person name="Abrahante J.E."/>
            <person name="Garbe J."/>
        </authorList>
    </citation>
    <scope>NUCLEOTIDE SEQUENCE</scope>
    <source>
        <strain evidence="1">Duluth1</strain>
        <tissue evidence="1">Whole animal</tissue>
    </source>
</reference>
<dbReference type="Proteomes" id="UP000828390">
    <property type="component" value="Unassembled WGS sequence"/>
</dbReference>
<evidence type="ECO:0000313" key="1">
    <source>
        <dbReference type="EMBL" id="KAH3858408.1"/>
    </source>
</evidence>
<name>A0A9D4LIN7_DREPO</name>
<organism evidence="1 2">
    <name type="scientific">Dreissena polymorpha</name>
    <name type="common">Zebra mussel</name>
    <name type="synonym">Mytilus polymorpha</name>
    <dbReference type="NCBI Taxonomy" id="45954"/>
    <lineage>
        <taxon>Eukaryota</taxon>
        <taxon>Metazoa</taxon>
        <taxon>Spiralia</taxon>
        <taxon>Lophotrochozoa</taxon>
        <taxon>Mollusca</taxon>
        <taxon>Bivalvia</taxon>
        <taxon>Autobranchia</taxon>
        <taxon>Heteroconchia</taxon>
        <taxon>Euheterodonta</taxon>
        <taxon>Imparidentia</taxon>
        <taxon>Neoheterodontei</taxon>
        <taxon>Myida</taxon>
        <taxon>Dreissenoidea</taxon>
        <taxon>Dreissenidae</taxon>
        <taxon>Dreissena</taxon>
    </lineage>
</organism>
<dbReference type="EMBL" id="JAIWYP010000003">
    <property type="protein sequence ID" value="KAH3858408.1"/>
    <property type="molecule type" value="Genomic_DNA"/>
</dbReference>
<sequence>MYPSEVKLNFHGDEQYYFARDAFKVPDINMFTTAWVTTCLLEAHAYGKSPKPTIEKLLMSLDAIKSFSNANENMANSEMTFWPQKLNQTAKYYQSTPRNLFEVLSFPDYLPNKLIEELLEKLGLKDLEHIYEMLVREK</sequence>